<organism evidence="2 3">
    <name type="scientific">Candidatus Manganitrophus noduliformans</name>
    <dbReference type="NCBI Taxonomy" id="2606439"/>
    <lineage>
        <taxon>Bacteria</taxon>
        <taxon>Pseudomonadati</taxon>
        <taxon>Nitrospirota</taxon>
        <taxon>Nitrospiria</taxon>
        <taxon>Candidatus Troglogloeales</taxon>
        <taxon>Candidatus Manganitrophaceae</taxon>
        <taxon>Candidatus Manganitrophus</taxon>
    </lineage>
</organism>
<dbReference type="Proteomes" id="UP000534783">
    <property type="component" value="Unassembled WGS sequence"/>
</dbReference>
<accession>A0A7X6DSC1</accession>
<evidence type="ECO:0000313" key="2">
    <source>
        <dbReference type="EMBL" id="NKE72337.1"/>
    </source>
</evidence>
<sequence length="501" mass="56074">MNSRLTVSTGCPSCGAPLDFTEGSHAIQCGHCRSRLLVTGRKQLLSYFISPKLDVHRAVAKALLALKEEGVECRVIEPRLYFIPYYRLTGHDFLWEKSAPKPKIEPIDLSAFSPDPPQADLTMTLQVASDFLGDLWEIGKKMYRGEDEPLSEPDESKPTGPIERKQPVVDLRRKGAAPASEEEEMTFRDRYVEKNFIACDLKGWGSYSLGVRAAVLRLELFRKEVLEAQGTIVGVTLSSEEALRQGMRKAEPENVLYRQVLGRVLSLIYFPFWVIRVQRQGEERLVFLDAVSERAVHSDAPISLLEFLGRPASGEAATVGFRPLTCPNCGWDLPFDPEDILFFCTSCARGWQIEGSALSPIDYQVVSPPAGAAVSRYLPFWVLQAEGEGNPPARFFLPAFRYRRLKLLGDLAKRLSKAQPVYTVSTAPFVPSQGGCYDSEDAASLARFTWAGMRGTQEMKPPEEKPFFVRSATLIWFPFQFEGNALRDPFTGMSLPQNLFV</sequence>
<feature type="region of interest" description="Disordered" evidence="1">
    <location>
        <begin position="146"/>
        <end position="181"/>
    </location>
</feature>
<protein>
    <submittedName>
        <fullName evidence="2">Uncharacterized protein</fullName>
    </submittedName>
</protein>
<name>A0A7X6DSC1_9BACT</name>
<evidence type="ECO:0000313" key="3">
    <source>
        <dbReference type="Proteomes" id="UP000534783"/>
    </source>
</evidence>
<comment type="caution">
    <text evidence="2">The sequence shown here is derived from an EMBL/GenBank/DDBJ whole genome shotgun (WGS) entry which is preliminary data.</text>
</comment>
<dbReference type="Gene3D" id="2.20.28.30">
    <property type="entry name" value="RNA polymerase ii, chain L"/>
    <property type="match status" value="1"/>
</dbReference>
<evidence type="ECO:0000256" key="1">
    <source>
        <dbReference type="SAM" id="MobiDB-lite"/>
    </source>
</evidence>
<feature type="compositionally biased region" description="Basic and acidic residues" evidence="1">
    <location>
        <begin position="154"/>
        <end position="173"/>
    </location>
</feature>
<reference evidence="2 3" key="1">
    <citation type="journal article" date="2020" name="Nature">
        <title>Bacterial chemolithoautotrophy via manganese oxidation.</title>
        <authorList>
            <person name="Yu H."/>
            <person name="Leadbetter J.R."/>
        </authorList>
    </citation>
    <scope>NUCLEOTIDE SEQUENCE [LARGE SCALE GENOMIC DNA]</scope>
    <source>
        <strain evidence="2 3">Mn-1</strain>
    </source>
</reference>
<gene>
    <name evidence="2" type="ORF">MNODULE_16425</name>
</gene>
<dbReference type="AlphaFoldDB" id="A0A7X6DSC1"/>
<keyword evidence="3" id="KW-1185">Reference proteome</keyword>
<dbReference type="EMBL" id="VTOW01000003">
    <property type="protein sequence ID" value="NKE72337.1"/>
    <property type="molecule type" value="Genomic_DNA"/>
</dbReference>
<proteinExistence type="predicted"/>
<dbReference type="RefSeq" id="WP_168061877.1">
    <property type="nucleotide sequence ID" value="NZ_VTOW01000003.1"/>
</dbReference>